<evidence type="ECO:0000313" key="3">
    <source>
        <dbReference type="Proteomes" id="UP000294359"/>
    </source>
</evidence>
<accession>A0A4P7B9A0</accession>
<reference evidence="2 3" key="2">
    <citation type="submission" date="2019-03" db="EMBL/GenBank/DDBJ databases">
        <title>Draft Genome Sequences of Six Type Strains of the Genus Massilia.</title>
        <authorList>
            <person name="Miess H."/>
            <person name="Frediansyhah A."/>
            <person name="Gross H."/>
        </authorList>
    </citation>
    <scope>NUCLEOTIDE SEQUENCE [LARGE SCALE GENOMIC DNA]</scope>
    <source>
        <strain evidence="2 3">DSM 17505</strain>
    </source>
</reference>
<evidence type="ECO:0000313" key="2">
    <source>
        <dbReference type="EMBL" id="QBQ35091.1"/>
    </source>
</evidence>
<dbReference type="RefSeq" id="WP_134383276.1">
    <property type="nucleotide sequence ID" value="NZ_BMWW01000014.1"/>
</dbReference>
<dbReference type="EMBL" id="BMWW01000014">
    <property type="protein sequence ID" value="GGZ10169.1"/>
    <property type="molecule type" value="Genomic_DNA"/>
</dbReference>
<reference evidence="1" key="1">
    <citation type="journal article" date="2014" name="Int. J. Syst. Evol. Microbiol.">
        <title>Complete genome sequence of Corynebacterium casei LMG S-19264T (=DSM 44701T), isolated from a smear-ripened cheese.</title>
        <authorList>
            <consortium name="US DOE Joint Genome Institute (JGI-PGF)"/>
            <person name="Walter F."/>
            <person name="Albersmeier A."/>
            <person name="Kalinowski J."/>
            <person name="Ruckert C."/>
        </authorList>
    </citation>
    <scope>NUCLEOTIDE SEQUENCE</scope>
    <source>
        <strain evidence="1">KCTC 12344</strain>
    </source>
</reference>
<dbReference type="EMBL" id="CP038026">
    <property type="protein sequence ID" value="QBQ35091.1"/>
    <property type="molecule type" value="Genomic_DNA"/>
</dbReference>
<dbReference type="OrthoDB" id="883703at2"/>
<protein>
    <submittedName>
        <fullName evidence="1">Uncharacterized protein</fullName>
    </submittedName>
</protein>
<keyword evidence="3" id="KW-1185">Reference proteome</keyword>
<name>A0A4P7B9A0_9BURK</name>
<organism evidence="1 4">
    <name type="scientific">Pseudoduganella plicata</name>
    <dbReference type="NCBI Taxonomy" id="321984"/>
    <lineage>
        <taxon>Bacteria</taxon>
        <taxon>Pseudomonadati</taxon>
        <taxon>Pseudomonadota</taxon>
        <taxon>Betaproteobacteria</taxon>
        <taxon>Burkholderiales</taxon>
        <taxon>Oxalobacteraceae</taxon>
        <taxon>Telluria group</taxon>
        <taxon>Pseudoduganella</taxon>
    </lineage>
</organism>
<dbReference type="AlphaFoldDB" id="A0A4P7B9A0"/>
<evidence type="ECO:0000313" key="4">
    <source>
        <dbReference type="Proteomes" id="UP000619512"/>
    </source>
</evidence>
<evidence type="ECO:0000313" key="1">
    <source>
        <dbReference type="EMBL" id="GGZ10169.1"/>
    </source>
</evidence>
<dbReference type="Proteomes" id="UP000619512">
    <property type="component" value="Unassembled WGS sequence"/>
</dbReference>
<sequence length="187" mass="20299">MDRRLIDYKPELELGSVPAATQKTRDEYGEMSFAAQLLEAQTPGALAVVLKDLVARGGPGAALAEPIVGVLQRAARMVFPLNATRAPGDLKRKAAAIFGMELEGLSPEDKEFELARRFVRLAVDAVARARSRAGQEPGRAVQLALLQAARKHAPGLLRQRARTAPMPQAASAGMWHRQENRIEVLDC</sequence>
<proteinExistence type="predicted"/>
<dbReference type="Proteomes" id="UP000294359">
    <property type="component" value="Chromosome"/>
</dbReference>
<reference evidence="1" key="3">
    <citation type="submission" date="2022-12" db="EMBL/GenBank/DDBJ databases">
        <authorList>
            <person name="Sun Q."/>
            <person name="Kim S."/>
        </authorList>
    </citation>
    <scope>NUCLEOTIDE SEQUENCE</scope>
    <source>
        <strain evidence="1">KCTC 12344</strain>
    </source>
</reference>
<gene>
    <name evidence="2" type="ORF">E1742_02070</name>
    <name evidence="1" type="ORF">GCM10007388_49590</name>
</gene>